<dbReference type="GO" id="GO:0003746">
    <property type="term" value="F:translation elongation factor activity"/>
    <property type="evidence" value="ECO:0007669"/>
    <property type="project" value="UniProtKB-KW"/>
</dbReference>
<reference evidence="2" key="1">
    <citation type="journal article" date="2011" name="J. Hymenopt. Res.">
        <title>The identity of Scambus planatus (Hartig, 1838) and Scambus ventricosus (Tschek, 1871) as seasonal forms of Scambus calobatus (Gravenhorst, 1829) in Europe (Hymenoptera: Ichneumonidae: Pimplinae: Ephialtini).</title>
        <authorList>
            <person name="Shaw M.R."/>
            <person name="Jennings M.T."/>
            <person name="Quicke D.L.J."/>
        </authorList>
    </citation>
    <scope>NUCLEOTIDE SEQUENCE</scope>
</reference>
<evidence type="ECO:0000313" key="2">
    <source>
        <dbReference type="EMBL" id="AEP16578.1"/>
    </source>
</evidence>
<protein>
    <submittedName>
        <fullName evidence="2">Elongation factor 1-alpha</fullName>
    </submittedName>
</protein>
<proteinExistence type="predicted"/>
<name>G8H1W9_9HYME</name>
<feature type="region of interest" description="Disordered" evidence="1">
    <location>
        <begin position="1"/>
        <end position="52"/>
    </location>
</feature>
<accession>G8H1W9</accession>
<feature type="compositionally biased region" description="Low complexity" evidence="1">
    <location>
        <begin position="31"/>
        <end position="44"/>
    </location>
</feature>
<dbReference type="EMBL" id="JN243127">
    <property type="protein sequence ID" value="AEP16578.1"/>
    <property type="molecule type" value="Genomic_DNA"/>
</dbReference>
<sequence length="76" mass="8145">DGTETTCWSPPPKCPGSRDGLLSARKARPTASASSKHSMLSSHLPGPPTRLSVFPSRTCTRLAVLERYPSVVLKLV</sequence>
<evidence type="ECO:0000256" key="1">
    <source>
        <dbReference type="SAM" id="MobiDB-lite"/>
    </source>
</evidence>
<keyword evidence="2" id="KW-0251">Elongation factor</keyword>
<keyword evidence="2" id="KW-0648">Protein biosynthesis</keyword>
<organism evidence="2">
    <name type="scientific">Scambus sp. MRS-2011b</name>
    <dbReference type="NCBI Taxonomy" id="1081637"/>
    <lineage>
        <taxon>Eukaryota</taxon>
        <taxon>Metazoa</taxon>
        <taxon>Ecdysozoa</taxon>
        <taxon>Arthropoda</taxon>
        <taxon>Hexapoda</taxon>
        <taxon>Insecta</taxon>
        <taxon>Pterygota</taxon>
        <taxon>Neoptera</taxon>
        <taxon>Endopterygota</taxon>
        <taxon>Hymenoptera</taxon>
        <taxon>Apocrita</taxon>
        <taxon>Ichneumonoidea</taxon>
        <taxon>Ichneumonidae</taxon>
        <taxon>Pimplinae</taxon>
        <taxon>Ephialtini</taxon>
        <taxon>Scambus</taxon>
    </lineage>
</organism>
<dbReference type="AlphaFoldDB" id="G8H1W9"/>
<feature type="non-terminal residue" evidence="2">
    <location>
        <position position="76"/>
    </location>
</feature>
<feature type="non-terminal residue" evidence="2">
    <location>
        <position position="1"/>
    </location>
</feature>